<dbReference type="EC" id="5.1.3.14" evidence="3"/>
<dbReference type="PANTHER" id="PTHR43174">
    <property type="entry name" value="UDP-N-ACETYLGLUCOSAMINE 2-EPIMERASE"/>
    <property type="match status" value="1"/>
</dbReference>
<organism evidence="3 4">
    <name type="scientific">Paenibacillus thalictri</name>
    <dbReference type="NCBI Taxonomy" id="2527873"/>
    <lineage>
        <taxon>Bacteria</taxon>
        <taxon>Bacillati</taxon>
        <taxon>Bacillota</taxon>
        <taxon>Bacilli</taxon>
        <taxon>Bacillales</taxon>
        <taxon>Paenibacillaceae</taxon>
        <taxon>Paenibacillus</taxon>
    </lineage>
</organism>
<dbReference type="InterPro" id="IPR003331">
    <property type="entry name" value="UDP_GlcNAc_Epimerase_2_dom"/>
</dbReference>
<dbReference type="EMBL" id="SIRE01000029">
    <property type="protein sequence ID" value="TBL70840.1"/>
    <property type="molecule type" value="Genomic_DNA"/>
</dbReference>
<gene>
    <name evidence="3" type="ORF">EYB31_31835</name>
</gene>
<protein>
    <submittedName>
        <fullName evidence="3">UDP-N-acetylglucosamine 2-epimerase (Non-hydrolyzing)</fullName>
        <ecNumber evidence="3">5.1.3.14</ecNumber>
    </submittedName>
</protein>
<comment type="similarity">
    <text evidence="1">Belongs to the UDP-N-acetylglucosamine 2-epimerase family.</text>
</comment>
<proteinExistence type="inferred from homology"/>
<comment type="caution">
    <text evidence="3">The sequence shown here is derived from an EMBL/GenBank/DDBJ whole genome shotgun (WGS) entry which is preliminary data.</text>
</comment>
<reference evidence="3 4" key="1">
    <citation type="submission" date="2019-02" db="EMBL/GenBank/DDBJ databases">
        <title>Paenibacillus sp. nov., isolated from surface-sterilized tissue of Thalictrum simplex L.</title>
        <authorList>
            <person name="Tuo L."/>
        </authorList>
    </citation>
    <scope>NUCLEOTIDE SEQUENCE [LARGE SCALE GENOMIC DNA]</scope>
    <source>
        <strain evidence="3 4">N2SHLJ1</strain>
    </source>
</reference>
<dbReference type="OrthoDB" id="9803238at2"/>
<dbReference type="NCBIfam" id="TIGR00236">
    <property type="entry name" value="wecB"/>
    <property type="match status" value="1"/>
</dbReference>
<dbReference type="CDD" id="cd03786">
    <property type="entry name" value="GTB_UDP-GlcNAc_2-Epimerase"/>
    <property type="match status" value="1"/>
</dbReference>
<evidence type="ECO:0000259" key="2">
    <source>
        <dbReference type="Pfam" id="PF02350"/>
    </source>
</evidence>
<dbReference type="AlphaFoldDB" id="A0A4Q9DIB1"/>
<dbReference type="PANTHER" id="PTHR43174:SF1">
    <property type="entry name" value="UDP-N-ACETYLGLUCOSAMINE 2-EPIMERASE"/>
    <property type="match status" value="1"/>
</dbReference>
<keyword evidence="1 3" id="KW-0413">Isomerase</keyword>
<sequence length="376" mass="41982">MRKIVSVIGTRPQYVKAAAVSRELRKQFHEVLVDTGQHYDYKMAGVFFEELELPRPDYNLGVGSGTHGKQTAAMISGLEELLIKECPDGVLVYGDTNSTLAGALVASKLHIPLFHIEAGLRSFNPKMPEEINRKLTDHISDVLFAPTDTAVRNLRSEGITRNVLQVGDVMLDAVNYYWSRSKDAYTPETFGLVREEYYLATIHRAENTDDPIRLKAIVEAFIKLETPLLLPLHPRTLNRLQTMGLAAELAQSPHIRLIEPVSYLAMLQLERHAKGIITDSGGVQKEAYFAGVPCFTLRSETEWTETLSGGWNVLVDPLRDDLSAIVARSGIPAVKSDVYGDGRATRDIVDHMLEWYEGYPLSKQVSLGGRFACWLQ</sequence>
<dbReference type="Gene3D" id="3.40.50.2000">
    <property type="entry name" value="Glycogen Phosphorylase B"/>
    <property type="match status" value="2"/>
</dbReference>
<keyword evidence="4" id="KW-1185">Reference proteome</keyword>
<dbReference type="Proteomes" id="UP000293142">
    <property type="component" value="Unassembled WGS sequence"/>
</dbReference>
<dbReference type="SUPFAM" id="SSF53756">
    <property type="entry name" value="UDP-Glycosyltransferase/glycogen phosphorylase"/>
    <property type="match status" value="1"/>
</dbReference>
<dbReference type="RefSeq" id="WP_131017556.1">
    <property type="nucleotide sequence ID" value="NZ_SIRE01000029.1"/>
</dbReference>
<dbReference type="Pfam" id="PF02350">
    <property type="entry name" value="Epimerase_2"/>
    <property type="match status" value="1"/>
</dbReference>
<evidence type="ECO:0000256" key="1">
    <source>
        <dbReference type="RuleBase" id="RU003513"/>
    </source>
</evidence>
<name>A0A4Q9DIB1_9BACL</name>
<dbReference type="GO" id="GO:0008761">
    <property type="term" value="F:UDP-N-acetylglucosamine 2-epimerase activity"/>
    <property type="evidence" value="ECO:0007669"/>
    <property type="project" value="UniProtKB-EC"/>
</dbReference>
<evidence type="ECO:0000313" key="4">
    <source>
        <dbReference type="Proteomes" id="UP000293142"/>
    </source>
</evidence>
<dbReference type="InterPro" id="IPR029767">
    <property type="entry name" value="WecB-like"/>
</dbReference>
<evidence type="ECO:0000313" key="3">
    <source>
        <dbReference type="EMBL" id="TBL70840.1"/>
    </source>
</evidence>
<accession>A0A4Q9DIB1</accession>
<feature type="domain" description="UDP-N-acetylglucosamine 2-epimerase" evidence="2">
    <location>
        <begin position="25"/>
        <end position="352"/>
    </location>
</feature>